<evidence type="ECO:0000313" key="10">
    <source>
        <dbReference type="Proteomes" id="UP000241167"/>
    </source>
</evidence>
<feature type="signal peptide" evidence="6">
    <location>
        <begin position="1"/>
        <end position="21"/>
    </location>
</feature>
<feature type="region of interest" description="Disordered" evidence="5">
    <location>
        <begin position="949"/>
        <end position="969"/>
    </location>
</feature>
<evidence type="ECO:0000256" key="3">
    <source>
        <dbReference type="ARBA" id="ARBA00023049"/>
    </source>
</evidence>
<dbReference type="InterPro" id="IPR001431">
    <property type="entry name" value="Pept_M16_Zn_BS"/>
</dbReference>
<reference evidence="9 10" key="1">
    <citation type="submission" date="2018-03" db="EMBL/GenBank/DDBJ databases">
        <title>The draft genome of Sphingosinicella sp. GL-C-18.</title>
        <authorList>
            <person name="Liu L."/>
            <person name="Li L."/>
            <person name="Liang L."/>
            <person name="Zhang X."/>
            <person name="Wang T."/>
        </authorList>
    </citation>
    <scope>NUCLEOTIDE SEQUENCE [LARGE SCALE GENOMIC DNA]</scope>
    <source>
        <strain evidence="9 10">GL-C-18</strain>
    </source>
</reference>
<dbReference type="GO" id="GO:0046872">
    <property type="term" value="F:metal ion binding"/>
    <property type="evidence" value="ECO:0007669"/>
    <property type="project" value="InterPro"/>
</dbReference>
<sequence>MNVTRLAATAMMLAGASALHAGAPPVSPSSLAPVVEAGTIEPPVAKPVADPAVVVRTLPNGMRYALMPNSGPPGAVSIRLAFRVGSYEEADDERGFAHFLEHMAFRSTRNAPNGVMDNRFASFGVTLGQDQNAFTMLDATVYRVDLPAGEQDGIRQVLAWLRDTADGVVFTPAAVDAERNVLAAELRARMTPLARVQRQTATFLTPELRSTVRDPGGTPESLSAARPEALQAFYRRWYRPENAMLVVTGDIDPAAVARLAEQSFSSWTASGPAPQRPARPKALNPRPLEAISLVDPSLPASIAACRAALPDVERAPSPERLRKEMLSALWLRIFNARLSRLAAAGGASFLGAGAVVARDGPDSRMTCIFTAPADGRWQDSLASVQAELQRFVKDGPTELEVKDAVNNAVVTAWSAARQAATRQTPDLADAIVGADLSGRTFETPMGAADTAEALTAGVTPATVKDAFAADWSGTGPLIAATTPAAIAEEALVAAWTANAAAKPLDVYADHQAAVWNYSNFGRTGKVKKRVPFPDPGFVRLVYGNGVILNFKHTDFASGTAEVRVRFGHGERAFTAQTRQPIGFGAGMVASGGLGKLSAAEITEALGTGSWTFDLIPETTSWVMSGSAFASDMLREMQVLAAFVTDPGFRPLIDEKMPTVVDMGYRLMRADPAAVANDAFEEALFPEQRSFPPREDLLKWRSADIAQVLKPVLASAPIEITIVGDIAEDSARQAVAATFGALPKRASLPVPSGPGPFRRFPARLPAPVTGYHEGGADKAAALLVWPLYVANVARRDEEYAINLAAAIFRDRLMQRARIQMGKTYSPSVDTQTPDDADQGFLAASFETTPQDLDALVAAAGEIAQDLAVGSITQDELDRARLPMLADRQQALTRNEAWASILSLSYRYPEAIDELVRYRDQMQALTLADVKRAAATWLRQEPMIARALPDPKRFATERSAPAGPAGAFEKH</sequence>
<keyword evidence="3" id="KW-0482">Metalloprotease</keyword>
<dbReference type="PANTHER" id="PTHR11851:SF49">
    <property type="entry name" value="MITOCHONDRIAL-PROCESSING PEPTIDASE SUBUNIT ALPHA"/>
    <property type="match status" value="1"/>
</dbReference>
<keyword evidence="3" id="KW-0378">Hydrolase</keyword>
<dbReference type="AlphaFoldDB" id="A0A2P7QEG1"/>
<dbReference type="InterPro" id="IPR011765">
    <property type="entry name" value="Pept_M16_N"/>
</dbReference>
<dbReference type="PROSITE" id="PS00143">
    <property type="entry name" value="INSULINASE"/>
    <property type="match status" value="1"/>
</dbReference>
<organism evidence="9 10">
    <name type="scientific">Allosphingosinicella deserti</name>
    <dbReference type="NCBI Taxonomy" id="2116704"/>
    <lineage>
        <taxon>Bacteria</taxon>
        <taxon>Pseudomonadati</taxon>
        <taxon>Pseudomonadota</taxon>
        <taxon>Alphaproteobacteria</taxon>
        <taxon>Sphingomonadales</taxon>
        <taxon>Sphingomonadaceae</taxon>
        <taxon>Allosphingosinicella</taxon>
    </lineage>
</organism>
<accession>A0A2P7QEG1</accession>
<keyword evidence="6" id="KW-0732">Signal</keyword>
<comment type="cofactor">
    <cofactor evidence="1">
        <name>Zn(2+)</name>
        <dbReference type="ChEBI" id="CHEBI:29105"/>
    </cofactor>
</comment>
<feature type="domain" description="Peptidase M16 C-terminal" evidence="8">
    <location>
        <begin position="227"/>
        <end position="407"/>
    </location>
</feature>
<feature type="domain" description="Peptidase M16 C-terminal" evidence="8">
    <location>
        <begin position="717"/>
        <end position="879"/>
    </location>
</feature>
<name>A0A2P7QEG1_9SPHN</name>
<keyword evidence="10" id="KW-1185">Reference proteome</keyword>
<dbReference type="Pfam" id="PF05193">
    <property type="entry name" value="Peptidase_M16_C"/>
    <property type="match status" value="2"/>
</dbReference>
<evidence type="ECO:0000256" key="1">
    <source>
        <dbReference type="ARBA" id="ARBA00001947"/>
    </source>
</evidence>
<dbReference type="InterPro" id="IPR011249">
    <property type="entry name" value="Metalloenz_LuxS/M16"/>
</dbReference>
<evidence type="ECO:0000256" key="5">
    <source>
        <dbReference type="SAM" id="MobiDB-lite"/>
    </source>
</evidence>
<dbReference type="Gene3D" id="3.30.830.10">
    <property type="entry name" value="Metalloenzyme, LuxS/M16 peptidase-like"/>
    <property type="match status" value="4"/>
</dbReference>
<evidence type="ECO:0000259" key="8">
    <source>
        <dbReference type="Pfam" id="PF05193"/>
    </source>
</evidence>
<feature type="chain" id="PRO_5015134171" description="Peptidase M16" evidence="6">
    <location>
        <begin position="22"/>
        <end position="969"/>
    </location>
</feature>
<evidence type="ECO:0000256" key="2">
    <source>
        <dbReference type="ARBA" id="ARBA00007261"/>
    </source>
</evidence>
<feature type="domain" description="Peptidase M16 N-terminal" evidence="7">
    <location>
        <begin position="71"/>
        <end position="189"/>
    </location>
</feature>
<dbReference type="SUPFAM" id="SSF63411">
    <property type="entry name" value="LuxS/MPP-like metallohydrolase"/>
    <property type="match status" value="3"/>
</dbReference>
<comment type="caution">
    <text evidence="9">The sequence shown here is derived from an EMBL/GenBank/DDBJ whole genome shotgun (WGS) entry which is preliminary data.</text>
</comment>
<dbReference type="InterPro" id="IPR007863">
    <property type="entry name" value="Peptidase_M16_C"/>
</dbReference>
<dbReference type="RefSeq" id="WP_106516023.1">
    <property type="nucleotide sequence ID" value="NZ_PXYI01000014.1"/>
</dbReference>
<dbReference type="InterPro" id="IPR050361">
    <property type="entry name" value="MPP/UQCRC_Complex"/>
</dbReference>
<proteinExistence type="inferred from homology"/>
<dbReference type="EMBL" id="PXYI01000014">
    <property type="protein sequence ID" value="PSJ36349.1"/>
    <property type="molecule type" value="Genomic_DNA"/>
</dbReference>
<dbReference type="GO" id="GO:0004222">
    <property type="term" value="F:metalloendopeptidase activity"/>
    <property type="evidence" value="ECO:0007669"/>
    <property type="project" value="InterPro"/>
</dbReference>
<comment type="similarity">
    <text evidence="2 4">Belongs to the peptidase M16 family.</text>
</comment>
<dbReference type="PANTHER" id="PTHR11851">
    <property type="entry name" value="METALLOPROTEASE"/>
    <property type="match status" value="1"/>
</dbReference>
<evidence type="ECO:0000259" key="7">
    <source>
        <dbReference type="Pfam" id="PF00675"/>
    </source>
</evidence>
<evidence type="ECO:0000256" key="6">
    <source>
        <dbReference type="SAM" id="SignalP"/>
    </source>
</evidence>
<dbReference type="Pfam" id="PF00675">
    <property type="entry name" value="Peptidase_M16"/>
    <property type="match status" value="1"/>
</dbReference>
<keyword evidence="3" id="KW-0645">Protease</keyword>
<protein>
    <recommendedName>
        <fullName evidence="11">Peptidase M16</fullName>
    </recommendedName>
</protein>
<dbReference type="Proteomes" id="UP000241167">
    <property type="component" value="Unassembled WGS sequence"/>
</dbReference>
<dbReference type="OrthoDB" id="9811314at2"/>
<evidence type="ECO:0008006" key="11">
    <source>
        <dbReference type="Google" id="ProtNLM"/>
    </source>
</evidence>
<evidence type="ECO:0000256" key="4">
    <source>
        <dbReference type="RuleBase" id="RU004447"/>
    </source>
</evidence>
<dbReference type="GO" id="GO:0006508">
    <property type="term" value="P:proteolysis"/>
    <property type="evidence" value="ECO:0007669"/>
    <property type="project" value="InterPro"/>
</dbReference>
<gene>
    <name evidence="9" type="ORF">C7I55_26235</name>
</gene>
<evidence type="ECO:0000313" key="9">
    <source>
        <dbReference type="EMBL" id="PSJ36349.1"/>
    </source>
</evidence>